<dbReference type="SMART" id="SM00054">
    <property type="entry name" value="EFh"/>
    <property type="match status" value="2"/>
</dbReference>
<evidence type="ECO:0000313" key="3">
    <source>
        <dbReference type="EMBL" id="KZE14996.1"/>
    </source>
</evidence>
<evidence type="ECO:0000259" key="2">
    <source>
        <dbReference type="PROSITE" id="PS50222"/>
    </source>
</evidence>
<feature type="signal peptide" evidence="1">
    <location>
        <begin position="1"/>
        <end position="19"/>
    </location>
</feature>
<evidence type="ECO:0000256" key="1">
    <source>
        <dbReference type="SAM" id="SignalP"/>
    </source>
</evidence>
<dbReference type="SUPFAM" id="SSF47473">
    <property type="entry name" value="EF-hand"/>
    <property type="match status" value="1"/>
</dbReference>
<proteinExistence type="predicted"/>
<dbReference type="PROSITE" id="PS00018">
    <property type="entry name" value="EF_HAND_1"/>
    <property type="match status" value="2"/>
</dbReference>
<dbReference type="EMBL" id="LQQO01000014">
    <property type="protein sequence ID" value="KZE14996.1"/>
    <property type="molecule type" value="Genomic_DNA"/>
</dbReference>
<dbReference type="RefSeq" id="WP_066689934.1">
    <property type="nucleotide sequence ID" value="NZ_CP117025.1"/>
</dbReference>
<feature type="domain" description="EF-hand" evidence="2">
    <location>
        <begin position="28"/>
        <end position="63"/>
    </location>
</feature>
<organism evidence="3 4">
    <name type="scientific">Sphingomonas hankookensis</name>
    <dbReference type="NCBI Taxonomy" id="563996"/>
    <lineage>
        <taxon>Bacteria</taxon>
        <taxon>Pseudomonadati</taxon>
        <taxon>Pseudomonadota</taxon>
        <taxon>Alphaproteobacteria</taxon>
        <taxon>Sphingomonadales</taxon>
        <taxon>Sphingomonadaceae</taxon>
        <taxon>Sphingomonas</taxon>
    </lineage>
</organism>
<sequence>MFLAVLALALQTAPAPAPATPPAPVVEPAAEDETEFFGIFDKDKDGTISKAEFDVMSAQIDAEAAKQDPSQKGQAAAGLATAFALMDQNKDGRITREEFRAVVKAGQ</sequence>
<name>A0ABR5YC34_9SPHN</name>
<dbReference type="Pfam" id="PF13499">
    <property type="entry name" value="EF-hand_7"/>
    <property type="match status" value="1"/>
</dbReference>
<evidence type="ECO:0000313" key="4">
    <source>
        <dbReference type="Proteomes" id="UP000076609"/>
    </source>
</evidence>
<dbReference type="InterPro" id="IPR018247">
    <property type="entry name" value="EF_Hand_1_Ca_BS"/>
</dbReference>
<gene>
    <name evidence="3" type="ORF">AVT10_14160</name>
</gene>
<keyword evidence="4" id="KW-1185">Reference proteome</keyword>
<dbReference type="PROSITE" id="PS50222">
    <property type="entry name" value="EF_HAND_2"/>
    <property type="match status" value="2"/>
</dbReference>
<keyword evidence="1" id="KW-0732">Signal</keyword>
<dbReference type="InterPro" id="IPR002048">
    <property type="entry name" value="EF_hand_dom"/>
</dbReference>
<feature type="domain" description="EF-hand" evidence="2">
    <location>
        <begin position="74"/>
        <end position="107"/>
    </location>
</feature>
<protein>
    <recommendedName>
        <fullName evidence="2">EF-hand domain-containing protein</fullName>
    </recommendedName>
</protein>
<accession>A0ABR5YC34</accession>
<feature type="chain" id="PRO_5047129832" description="EF-hand domain-containing protein" evidence="1">
    <location>
        <begin position="20"/>
        <end position="107"/>
    </location>
</feature>
<comment type="caution">
    <text evidence="3">The sequence shown here is derived from an EMBL/GenBank/DDBJ whole genome shotgun (WGS) entry which is preliminary data.</text>
</comment>
<reference evidence="4" key="1">
    <citation type="submission" date="2016-01" db="EMBL/GenBank/DDBJ databases">
        <title>Draft genome of Chromobacterium sp. F49.</title>
        <authorList>
            <person name="Hong K.W."/>
        </authorList>
    </citation>
    <scope>NUCLEOTIDE SEQUENCE [LARGE SCALE GENOMIC DNA]</scope>
    <source>
        <strain evidence="4">CN3</strain>
    </source>
</reference>
<dbReference type="Proteomes" id="UP000076609">
    <property type="component" value="Unassembled WGS sequence"/>
</dbReference>
<dbReference type="Gene3D" id="1.10.238.10">
    <property type="entry name" value="EF-hand"/>
    <property type="match status" value="1"/>
</dbReference>
<dbReference type="InterPro" id="IPR011992">
    <property type="entry name" value="EF-hand-dom_pair"/>
</dbReference>